<accession>A0ABR2EDP0</accession>
<evidence type="ECO:0000313" key="3">
    <source>
        <dbReference type="Proteomes" id="UP001472677"/>
    </source>
</evidence>
<gene>
    <name evidence="2" type="ORF">V6N12_042062</name>
</gene>
<sequence length="118" mass="13424">MGSDVNMGNNHKAIAIEEEIVVLEKDVILKRGEVIPSIQFLDRVYDQVDRNLQDAIVGNSESKDNLVHPEKVNVVEIISENNLFGPWMVVDNRHRRNFTGIQNGDHRNKTTCEDDAIE</sequence>
<protein>
    <submittedName>
        <fullName evidence="2">Uncharacterized protein</fullName>
    </submittedName>
</protein>
<evidence type="ECO:0000313" key="2">
    <source>
        <dbReference type="EMBL" id="KAK8558766.1"/>
    </source>
</evidence>
<evidence type="ECO:0000256" key="1">
    <source>
        <dbReference type="SAM" id="MobiDB-lite"/>
    </source>
</evidence>
<proteinExistence type="predicted"/>
<keyword evidence="3" id="KW-1185">Reference proteome</keyword>
<comment type="caution">
    <text evidence="2">The sequence shown here is derived from an EMBL/GenBank/DDBJ whole genome shotgun (WGS) entry which is preliminary data.</text>
</comment>
<organism evidence="2 3">
    <name type="scientific">Hibiscus sabdariffa</name>
    <name type="common">roselle</name>
    <dbReference type="NCBI Taxonomy" id="183260"/>
    <lineage>
        <taxon>Eukaryota</taxon>
        <taxon>Viridiplantae</taxon>
        <taxon>Streptophyta</taxon>
        <taxon>Embryophyta</taxon>
        <taxon>Tracheophyta</taxon>
        <taxon>Spermatophyta</taxon>
        <taxon>Magnoliopsida</taxon>
        <taxon>eudicotyledons</taxon>
        <taxon>Gunneridae</taxon>
        <taxon>Pentapetalae</taxon>
        <taxon>rosids</taxon>
        <taxon>malvids</taxon>
        <taxon>Malvales</taxon>
        <taxon>Malvaceae</taxon>
        <taxon>Malvoideae</taxon>
        <taxon>Hibiscus</taxon>
    </lineage>
</organism>
<dbReference type="Proteomes" id="UP001472677">
    <property type="component" value="Unassembled WGS sequence"/>
</dbReference>
<name>A0ABR2EDP0_9ROSI</name>
<dbReference type="EMBL" id="JBBPBM010000015">
    <property type="protein sequence ID" value="KAK8558766.1"/>
    <property type="molecule type" value="Genomic_DNA"/>
</dbReference>
<feature type="region of interest" description="Disordered" evidence="1">
    <location>
        <begin position="98"/>
        <end position="118"/>
    </location>
</feature>
<reference evidence="2 3" key="1">
    <citation type="journal article" date="2024" name="G3 (Bethesda)">
        <title>Genome assembly of Hibiscus sabdariffa L. provides insights into metabolisms of medicinal natural products.</title>
        <authorList>
            <person name="Kim T."/>
        </authorList>
    </citation>
    <scope>NUCLEOTIDE SEQUENCE [LARGE SCALE GENOMIC DNA]</scope>
    <source>
        <strain evidence="2">TK-2024</strain>
        <tissue evidence="2">Old leaves</tissue>
    </source>
</reference>